<dbReference type="InterPro" id="IPR007627">
    <property type="entry name" value="RNA_pol_sigma70_r2"/>
</dbReference>
<dbReference type="NCBIfam" id="TIGR02985">
    <property type="entry name" value="Sig70_bacteroi1"/>
    <property type="match status" value="1"/>
</dbReference>
<proteinExistence type="inferred from homology"/>
<dbReference type="Pfam" id="PF08281">
    <property type="entry name" value="Sigma70_r4_2"/>
    <property type="match status" value="1"/>
</dbReference>
<dbReference type="InterPro" id="IPR014284">
    <property type="entry name" value="RNA_pol_sigma-70_dom"/>
</dbReference>
<reference evidence="6 7" key="1">
    <citation type="submission" date="2018-11" db="EMBL/GenBank/DDBJ databases">
        <title>Aureibaculum marinum gen. nov., sp. nov., a member of the family Flavobacteriaceae isolated from the Bohai Sea.</title>
        <authorList>
            <person name="Ji X."/>
        </authorList>
    </citation>
    <scope>NUCLEOTIDE SEQUENCE [LARGE SCALE GENOMIC DNA]</scope>
    <source>
        <strain evidence="6 7">BH-SD17</strain>
    </source>
</reference>
<dbReference type="InterPro" id="IPR014327">
    <property type="entry name" value="RNA_pol_sigma70_bacteroid"/>
</dbReference>
<dbReference type="InterPro" id="IPR036388">
    <property type="entry name" value="WH-like_DNA-bd_sf"/>
</dbReference>
<dbReference type="InterPro" id="IPR013249">
    <property type="entry name" value="RNA_pol_sigma70_r4_t2"/>
</dbReference>
<evidence type="ECO:0000256" key="2">
    <source>
        <dbReference type="ARBA" id="ARBA00023015"/>
    </source>
</evidence>
<dbReference type="InterPro" id="IPR000792">
    <property type="entry name" value="Tscrpt_reg_LuxR_C"/>
</dbReference>
<dbReference type="SUPFAM" id="SSF88659">
    <property type="entry name" value="Sigma3 and sigma4 domains of RNA polymerase sigma factors"/>
    <property type="match status" value="1"/>
</dbReference>
<dbReference type="RefSeq" id="WP_123898268.1">
    <property type="nucleotide sequence ID" value="NZ_RPFJ01000013.1"/>
</dbReference>
<evidence type="ECO:0000256" key="3">
    <source>
        <dbReference type="ARBA" id="ARBA00023082"/>
    </source>
</evidence>
<evidence type="ECO:0000313" key="6">
    <source>
        <dbReference type="EMBL" id="RPD96138.1"/>
    </source>
</evidence>
<dbReference type="EMBL" id="RPFJ01000013">
    <property type="protein sequence ID" value="RPD96138.1"/>
    <property type="molecule type" value="Genomic_DNA"/>
</dbReference>
<gene>
    <name evidence="6" type="ORF">EGM88_10640</name>
</gene>
<dbReference type="PROSITE" id="PS00622">
    <property type="entry name" value="HTH_LUXR_1"/>
    <property type="match status" value="1"/>
</dbReference>
<comment type="similarity">
    <text evidence="1">Belongs to the sigma-70 factor family. ECF subfamily.</text>
</comment>
<dbReference type="InterPro" id="IPR013325">
    <property type="entry name" value="RNA_pol_sigma_r2"/>
</dbReference>
<dbReference type="OrthoDB" id="9772248at2"/>
<sequence length="187" mass="22023">MEPKLIIKQINNNDRNAFKGLFQLYYDDLVTYANNYLYDLPASEDIVQDVFIYIWEHSNTIHIEKSLNSYLHIMVRNRCLNYLKALKVTDNCNFLELTASLISENNLDSFIEDDKEIIYNQILKIVESMPDKMQQVFKLKFLNGYKYAEIAKELDVSINTVKTQLKRAKFKINESIAILLFLLSNYN</sequence>
<dbReference type="InterPro" id="IPR039425">
    <property type="entry name" value="RNA_pol_sigma-70-like"/>
</dbReference>
<feature type="domain" description="HTH luxR-type" evidence="5">
    <location>
        <begin position="144"/>
        <end position="171"/>
    </location>
</feature>
<keyword evidence="3" id="KW-0731">Sigma factor</keyword>
<evidence type="ECO:0000313" key="7">
    <source>
        <dbReference type="Proteomes" id="UP000270856"/>
    </source>
</evidence>
<evidence type="ECO:0000256" key="4">
    <source>
        <dbReference type="ARBA" id="ARBA00023163"/>
    </source>
</evidence>
<dbReference type="Pfam" id="PF04542">
    <property type="entry name" value="Sigma70_r2"/>
    <property type="match status" value="1"/>
</dbReference>
<keyword evidence="7" id="KW-1185">Reference proteome</keyword>
<name>A0A3N4NNL7_9FLAO</name>
<comment type="caution">
    <text evidence="6">The sequence shown here is derived from an EMBL/GenBank/DDBJ whole genome shotgun (WGS) entry which is preliminary data.</text>
</comment>
<dbReference type="GO" id="GO:0006352">
    <property type="term" value="P:DNA-templated transcription initiation"/>
    <property type="evidence" value="ECO:0007669"/>
    <property type="project" value="InterPro"/>
</dbReference>
<accession>A0A3N4NNL7</accession>
<dbReference type="Proteomes" id="UP000270856">
    <property type="component" value="Unassembled WGS sequence"/>
</dbReference>
<keyword evidence="2" id="KW-0805">Transcription regulation</keyword>
<dbReference type="PANTHER" id="PTHR43133">
    <property type="entry name" value="RNA POLYMERASE ECF-TYPE SIGMA FACTO"/>
    <property type="match status" value="1"/>
</dbReference>
<dbReference type="SUPFAM" id="SSF88946">
    <property type="entry name" value="Sigma2 domain of RNA polymerase sigma factors"/>
    <property type="match status" value="1"/>
</dbReference>
<evidence type="ECO:0000256" key="1">
    <source>
        <dbReference type="ARBA" id="ARBA00010641"/>
    </source>
</evidence>
<dbReference type="CDD" id="cd06171">
    <property type="entry name" value="Sigma70_r4"/>
    <property type="match status" value="1"/>
</dbReference>
<protein>
    <submittedName>
        <fullName evidence="6">RNA polymerase sigma-70 factor</fullName>
    </submittedName>
</protein>
<dbReference type="InterPro" id="IPR013324">
    <property type="entry name" value="RNA_pol_sigma_r3/r4-like"/>
</dbReference>
<evidence type="ECO:0000259" key="5">
    <source>
        <dbReference type="PROSITE" id="PS00622"/>
    </source>
</evidence>
<dbReference type="Gene3D" id="1.10.10.10">
    <property type="entry name" value="Winged helix-like DNA-binding domain superfamily/Winged helix DNA-binding domain"/>
    <property type="match status" value="1"/>
</dbReference>
<dbReference type="GO" id="GO:0016987">
    <property type="term" value="F:sigma factor activity"/>
    <property type="evidence" value="ECO:0007669"/>
    <property type="project" value="UniProtKB-KW"/>
</dbReference>
<dbReference type="GO" id="GO:0003677">
    <property type="term" value="F:DNA binding"/>
    <property type="evidence" value="ECO:0007669"/>
    <property type="project" value="InterPro"/>
</dbReference>
<dbReference type="AlphaFoldDB" id="A0A3N4NNL7"/>
<dbReference type="PANTHER" id="PTHR43133:SF46">
    <property type="entry name" value="RNA POLYMERASE SIGMA-70 FACTOR ECF SUBFAMILY"/>
    <property type="match status" value="1"/>
</dbReference>
<dbReference type="NCBIfam" id="TIGR02937">
    <property type="entry name" value="sigma70-ECF"/>
    <property type="match status" value="1"/>
</dbReference>
<dbReference type="Gene3D" id="1.10.1740.10">
    <property type="match status" value="1"/>
</dbReference>
<organism evidence="6 7">
    <name type="scientific">Aureibaculum marinum</name>
    <dbReference type="NCBI Taxonomy" id="2487930"/>
    <lineage>
        <taxon>Bacteria</taxon>
        <taxon>Pseudomonadati</taxon>
        <taxon>Bacteroidota</taxon>
        <taxon>Flavobacteriia</taxon>
        <taxon>Flavobacteriales</taxon>
        <taxon>Flavobacteriaceae</taxon>
        <taxon>Aureibaculum</taxon>
    </lineage>
</organism>
<keyword evidence="4" id="KW-0804">Transcription</keyword>